<comment type="function">
    <text evidence="12">Plays a role in the initiation of viral DNA replication. A dimer of E2 interacts with a dimer of E1 in order to improve specificity of E1 DNA binding activity. Once the complex recognizes and binds DNA at specific sites, the E2 dimer is removed from DNA. E2 also regulates viral transcription through binding to the E2RE response element (5'-ACCNNNNNNGGT-3') present in multiple copies in the regulatory regions of the viral genome. Activates or represses transcription depending on E2RE's position with regards to proximal promoter elements including the TATA-box. Repression occurs by sterically hindering the assembly of the transcription initiation complex.</text>
</comment>
<dbReference type="GO" id="GO:0006260">
    <property type="term" value="P:DNA replication"/>
    <property type="evidence" value="ECO:0007669"/>
    <property type="project" value="UniProtKB-KW"/>
</dbReference>
<feature type="domain" description="Papillomavirus E2 C-terminal" evidence="15">
    <location>
        <begin position="410"/>
        <end position="482"/>
    </location>
</feature>
<feature type="domain" description="Papillomavirus E2 N-terminal" evidence="14">
    <location>
        <begin position="1"/>
        <end position="194"/>
    </location>
</feature>
<feature type="compositionally biased region" description="Low complexity" evidence="13">
    <location>
        <begin position="350"/>
        <end position="372"/>
    </location>
</feature>
<evidence type="ECO:0000256" key="6">
    <source>
        <dbReference type="ARBA" id="ARBA00022562"/>
    </source>
</evidence>
<comment type="subunit">
    <text evidence="12">Binds DNA as homodimer. Interacts with protein E1; this interaction greatly increases E1 DNA-binding activity. Interacts with protein L1; this interaction enhances E2-dependent replication and transcription activation. Interacts with protein L2; this interaction inhibits E2 transcriptional activity but not DNA replication function E2. Interacts with protein E7; this interaction inhibits E7 oncogenic activity. Interacts with host TAF1; this interaction modulates E2-dependent transcriptional regulation. Interacts with host BRD4; this interaction mediates E2 transcriptional activation function. Additionally, the interaction with host BRD4 on mitotic chromosomes mediates tethering of the viral genome. Interacts with host TOPBP1; this interaction is required for optimal viral DNA replication.</text>
</comment>
<dbReference type="GO" id="GO:0006275">
    <property type="term" value="P:regulation of DNA replication"/>
    <property type="evidence" value="ECO:0007669"/>
    <property type="project" value="UniProtKB-UniRule"/>
</dbReference>
<keyword evidence="11 12" id="KW-0804">Transcription</keyword>
<dbReference type="GO" id="GO:0003677">
    <property type="term" value="F:DNA binding"/>
    <property type="evidence" value="ECO:0007669"/>
    <property type="project" value="UniProtKB-UniRule"/>
</dbReference>
<comment type="subcellular location">
    <subcellularLocation>
        <location evidence="1 12">Host nucleus</location>
    </subcellularLocation>
</comment>
<dbReference type="GO" id="GO:0006351">
    <property type="term" value="P:DNA-templated transcription"/>
    <property type="evidence" value="ECO:0007669"/>
    <property type="project" value="UniProtKB-UniRule"/>
</dbReference>
<gene>
    <name evidence="12" type="primary">E2</name>
</gene>
<dbReference type="EMBL" id="FJ492743">
    <property type="protein sequence ID" value="ACU27448.1"/>
    <property type="molecule type" value="Genomic_DNA"/>
</dbReference>
<protein>
    <recommendedName>
        <fullName evidence="12">Regulatory protein E2</fullName>
    </recommendedName>
</protein>
<dbReference type="SUPFAM" id="SSF54957">
    <property type="entry name" value="Viral DNA-binding domain"/>
    <property type="match status" value="1"/>
</dbReference>
<comment type="similarity">
    <text evidence="2">Belongs to the papillomaviridae E8^E2C protein family.</text>
</comment>
<dbReference type="Gene3D" id="3.30.70.330">
    <property type="match status" value="1"/>
</dbReference>
<comment type="caution">
    <text evidence="12">Lacks conserved residue(s) required for the propagation of feature annotation.</text>
</comment>
<dbReference type="InterPro" id="IPR033668">
    <property type="entry name" value="Reg_prot_E2"/>
</dbReference>
<reference evidence="16 17" key="1">
    <citation type="journal article" date="2009" name="J. Gen. Virol.">
        <title>Three novel canine papillomaviruses support taxonomic clade formation.</title>
        <authorList>
            <person name="Lange C.E."/>
            <person name="Tobler K."/>
            <person name="Ackermann M."/>
            <person name="Panakova L."/>
            <person name="Thoday K.L."/>
            <person name="Favrot C."/>
        </authorList>
    </citation>
    <scope>NUCLEOTIDE SEQUENCE [LARGE SCALE GENOMIC DNA]</scope>
    <source>
        <strain evidence="16">Birkenfeld</strain>
    </source>
</reference>
<evidence type="ECO:0000256" key="12">
    <source>
        <dbReference type="HAMAP-Rule" id="MF_04001"/>
    </source>
</evidence>
<dbReference type="InterPro" id="IPR035975">
    <property type="entry name" value="E2/EBNA1_C_sf"/>
</dbReference>
<keyword evidence="10 12" id="KW-0010">Activator</keyword>
<accession>C8YJK8</accession>
<keyword evidence="8 12" id="KW-0805">Transcription regulation</keyword>
<comment type="PTM">
    <text evidence="12">Phosphorylated.</text>
</comment>
<evidence type="ECO:0000313" key="16">
    <source>
        <dbReference type="EMBL" id="ACU27448.1"/>
    </source>
</evidence>
<dbReference type="InterPro" id="IPR012677">
    <property type="entry name" value="Nucleotide-bd_a/b_plait_sf"/>
</dbReference>
<keyword evidence="4 12" id="KW-0244">Early protein</keyword>
<evidence type="ECO:0000256" key="4">
    <source>
        <dbReference type="ARBA" id="ARBA00022518"/>
    </source>
</evidence>
<dbReference type="GO" id="GO:0039693">
    <property type="term" value="P:viral DNA genome replication"/>
    <property type="evidence" value="ECO:0007669"/>
    <property type="project" value="UniProtKB-UniRule"/>
</dbReference>
<evidence type="ECO:0000256" key="7">
    <source>
        <dbReference type="ARBA" id="ARBA00022705"/>
    </source>
</evidence>
<feature type="compositionally biased region" description="Polar residues" evidence="13">
    <location>
        <begin position="245"/>
        <end position="258"/>
    </location>
</feature>
<sequence>MESLTKRLGAIQDALLTIYEEGSDRLSDQVQHWNLLRKENVLLHYAKKAGILRLGLQPVPALRVSAEKAKQAIGMQLVLQSLQNSAYATEQWTLQDTSYERWMAEPSSCLKKGATYVEVYFDGDRANSMQYTMWHHVYFTDWTDTWQKTRSHVTSDGLWFWDNGERRYYVRFEDEAKKYATTGKWDVMFNNEPICPLESVTSTTPSTNLGAKTSVPVDWEPRRVAGGGGTAGPTGQGNWRAPQRDTWQAADSTETPSFTAPEVTQAEEEQVPCEEAPGVGGGLAVSGSLCSDPAVSESCRDPRGLLVSEYTGVSSGAEPLSRCVSPESGSGQPGTLQAPAAPEPGLGHFPAASAANTPAPAGPEANPAAAEGGPREGAEAGFQGRFPAASRPRRRPRQILREAGDSSTSVIVLSGPSNVLKCFRYRAKQMHKGCFCMISTTWYWAGDGSERIGNARILVTFSSNSQRAEFLDRVRLPSSVTLLDSIHTF</sequence>
<proteinExistence type="inferred from homology"/>
<comment type="similarity">
    <text evidence="12">Belongs to the papillomaviridae E2 protein family.</text>
</comment>
<feature type="compositionally biased region" description="Low complexity" evidence="13">
    <location>
        <begin position="379"/>
        <end position="390"/>
    </location>
</feature>
<dbReference type="GO" id="GO:0042025">
    <property type="term" value="C:host cell nucleus"/>
    <property type="evidence" value="ECO:0007669"/>
    <property type="project" value="UniProtKB-SubCell"/>
</dbReference>
<evidence type="ECO:0000256" key="2">
    <source>
        <dbReference type="ARBA" id="ARBA00007794"/>
    </source>
</evidence>
<evidence type="ECO:0000256" key="8">
    <source>
        <dbReference type="ARBA" id="ARBA00023015"/>
    </source>
</evidence>
<evidence type="ECO:0000259" key="15">
    <source>
        <dbReference type="Pfam" id="PF00511"/>
    </source>
</evidence>
<dbReference type="InterPro" id="IPR036050">
    <property type="entry name" value="Regulatory_protein_E2_N"/>
</dbReference>
<feature type="region of interest" description="Disordered" evidence="13">
    <location>
        <begin position="219"/>
        <end position="263"/>
    </location>
</feature>
<keyword evidence="9 12" id="KW-0238">DNA-binding</keyword>
<feature type="compositionally biased region" description="Gly residues" evidence="13">
    <location>
        <begin position="225"/>
        <end position="235"/>
    </location>
</feature>
<keyword evidence="6 12" id="KW-1048">Host nucleus</keyword>
<name>C8YJK8_9PAPI</name>
<dbReference type="HAMAP" id="MF_04001">
    <property type="entry name" value="PPV_E2"/>
    <property type="match status" value="1"/>
</dbReference>
<keyword evidence="7 12" id="KW-0235">DNA replication</keyword>
<dbReference type="GO" id="GO:0000166">
    <property type="term" value="F:nucleotide binding"/>
    <property type="evidence" value="ECO:0007669"/>
    <property type="project" value="UniProtKB-UniRule"/>
</dbReference>
<evidence type="ECO:0000256" key="11">
    <source>
        <dbReference type="ARBA" id="ARBA00023163"/>
    </source>
</evidence>
<feature type="region of interest" description="Disordered" evidence="13">
    <location>
        <begin position="316"/>
        <end position="406"/>
    </location>
</feature>
<evidence type="ECO:0000256" key="5">
    <source>
        <dbReference type="ARBA" id="ARBA00022553"/>
    </source>
</evidence>
<evidence type="ECO:0000256" key="10">
    <source>
        <dbReference type="ARBA" id="ARBA00023159"/>
    </source>
</evidence>
<evidence type="ECO:0000256" key="3">
    <source>
        <dbReference type="ARBA" id="ARBA00022491"/>
    </source>
</evidence>
<dbReference type="Proteomes" id="UP000102477">
    <property type="component" value="Segment"/>
</dbReference>
<dbReference type="InterPro" id="IPR042504">
    <property type="entry name" value="Regulatory_protein_E2_N_2"/>
</dbReference>
<keyword evidence="3 12" id="KW-0678">Repressor</keyword>
<evidence type="ECO:0000256" key="13">
    <source>
        <dbReference type="SAM" id="MobiDB-lite"/>
    </source>
</evidence>
<keyword evidence="5 12" id="KW-0597">Phosphoprotein</keyword>
<dbReference type="InterPro" id="IPR000427">
    <property type="entry name" value="Papillomavirus_E2_C"/>
</dbReference>
<dbReference type="GO" id="GO:0003700">
    <property type="term" value="F:DNA-binding transcription factor activity"/>
    <property type="evidence" value="ECO:0007669"/>
    <property type="project" value="UniProtKB-UniRule"/>
</dbReference>
<dbReference type="Pfam" id="PF00508">
    <property type="entry name" value="PPV_E2_N"/>
    <property type="match status" value="1"/>
</dbReference>
<dbReference type="InterPro" id="IPR042503">
    <property type="entry name" value="Regulatory_protein_E2_N_1"/>
</dbReference>
<dbReference type="Pfam" id="PF00511">
    <property type="entry name" value="PPV_E2_C"/>
    <property type="match status" value="1"/>
</dbReference>
<evidence type="ECO:0000313" key="17">
    <source>
        <dbReference type="Proteomes" id="UP000102477"/>
    </source>
</evidence>
<evidence type="ECO:0000259" key="14">
    <source>
        <dbReference type="Pfam" id="PF00508"/>
    </source>
</evidence>
<organism evidence="16 17">
    <name type="scientific">Canis familiaris papillomavirus 5</name>
    <dbReference type="NCBI Taxonomy" id="658422"/>
    <lineage>
        <taxon>Viruses</taxon>
        <taxon>Monodnaviria</taxon>
        <taxon>Shotokuvirae</taxon>
        <taxon>Cossaviricota</taxon>
        <taxon>Papovaviricetes</taxon>
        <taxon>Zurhausenvirales</taxon>
        <taxon>Papillomaviridae</taxon>
        <taxon>Firstpapillomavirinae</taxon>
        <taxon>Chipapillomavirus</taxon>
        <taxon>Chipapillomavirus 1</taxon>
    </lineage>
</organism>
<dbReference type="SUPFAM" id="SSF51332">
    <property type="entry name" value="E2 regulatory, transactivation domain"/>
    <property type="match status" value="1"/>
</dbReference>
<dbReference type="Gene3D" id="2.170.200.10">
    <property type="entry name" value="Papillomavirus E2 early protein domain"/>
    <property type="match status" value="1"/>
</dbReference>
<dbReference type="Gene3D" id="1.10.287.30">
    <property type="entry name" value="E2 (early) protein, N terminal domain, subdomain 1"/>
    <property type="match status" value="1"/>
</dbReference>
<feature type="region of interest" description="DNA-binding domain" evidence="12">
    <location>
        <begin position="405"/>
        <end position="489"/>
    </location>
</feature>
<evidence type="ECO:0000256" key="1">
    <source>
        <dbReference type="ARBA" id="ARBA00004147"/>
    </source>
</evidence>
<dbReference type="InterPro" id="IPR001866">
    <property type="entry name" value="PPV_E2_N"/>
</dbReference>
<evidence type="ECO:0000256" key="9">
    <source>
        <dbReference type="ARBA" id="ARBA00023125"/>
    </source>
</evidence>